<dbReference type="RefSeq" id="WP_192010042.1">
    <property type="nucleotide sequence ID" value="NZ_JACYTQ010000003.1"/>
</dbReference>
<dbReference type="SUPFAM" id="SSF81296">
    <property type="entry name" value="E set domains"/>
    <property type="match status" value="1"/>
</dbReference>
<dbReference type="InterPro" id="IPR011042">
    <property type="entry name" value="6-blade_b-propeller_TolB-like"/>
</dbReference>
<dbReference type="Pfam" id="PF01833">
    <property type="entry name" value="TIG"/>
    <property type="match status" value="1"/>
</dbReference>
<dbReference type="Gene3D" id="2.120.10.30">
    <property type="entry name" value="TolB, C-terminal domain"/>
    <property type="match status" value="3"/>
</dbReference>
<dbReference type="Proteomes" id="UP000647133">
    <property type="component" value="Unassembled WGS sequence"/>
</dbReference>
<comment type="caution">
    <text evidence="5">The sequence shown here is derived from an EMBL/GenBank/DDBJ whole genome shotgun (WGS) entry which is preliminary data.</text>
</comment>
<dbReference type="InterPro" id="IPR001258">
    <property type="entry name" value="NHL_repeat"/>
</dbReference>
<protein>
    <submittedName>
        <fullName evidence="5">IPT/TIG domain-containing protein</fullName>
    </submittedName>
</protein>
<evidence type="ECO:0000256" key="1">
    <source>
        <dbReference type="ARBA" id="ARBA00022737"/>
    </source>
</evidence>
<keyword evidence="3" id="KW-0732">Signal</keyword>
<dbReference type="EMBL" id="JACYTQ010000003">
    <property type="protein sequence ID" value="MBD8489154.1"/>
    <property type="molecule type" value="Genomic_DNA"/>
</dbReference>
<dbReference type="SUPFAM" id="SSF101898">
    <property type="entry name" value="NHL repeat"/>
    <property type="match status" value="1"/>
</dbReference>
<evidence type="ECO:0000313" key="6">
    <source>
        <dbReference type="Proteomes" id="UP000647133"/>
    </source>
</evidence>
<sequence length="439" mass="47022">MKYINFLLLTFVVLSVWSCTEEDSSPVPDKQAFVYTMRPQEGYINDVVIISGRGFSPVRENNEVMFNGNSATVLEASNDQLQVVVPEGEGVTNLTVSINGETAAGADLSFNFIQAPEEYIVSSLAGNSEYGLTDGLGTNAFFRNPEGVAKHPGGYLIITDRTNNAIRKVDMEGNVSTILGTGNKGFQNGPVAIATLDYPWKSCVDKDGNIYVADRDNHAIRKIDVDGNVSTLAGTGTAGYQDGPGTTAQFNQPIDVTVDENGIIYVADNINHRIRKIDTEGTVSTLAGSGEKGYQDGALSAAMFSNPSGLDMDNEGNIIVADRINHLIRRINLSTEKVSTIAGSSQGSRDGLAEEAQFNNPYGVAVGASGEIVVADLSNHKIRLVKDGEVSTIGGTVSGFLDGPNIIAQFYNPTDVEVLNEIVYVADLGNHRIRKIEKK</sequence>
<dbReference type="PANTHER" id="PTHR13833">
    <property type="match status" value="1"/>
</dbReference>
<evidence type="ECO:0000256" key="3">
    <source>
        <dbReference type="SAM" id="SignalP"/>
    </source>
</evidence>
<dbReference type="InterPro" id="IPR002909">
    <property type="entry name" value="IPT_dom"/>
</dbReference>
<keyword evidence="6" id="KW-1185">Reference proteome</keyword>
<feature type="signal peptide" evidence="3">
    <location>
        <begin position="1"/>
        <end position="18"/>
    </location>
</feature>
<gene>
    <name evidence="5" type="ORF">IFO69_10395</name>
</gene>
<accession>A0ABR9ANF5</accession>
<organism evidence="5 6">
    <name type="scientific">Echinicola arenosa</name>
    <dbReference type="NCBI Taxonomy" id="2774144"/>
    <lineage>
        <taxon>Bacteria</taxon>
        <taxon>Pseudomonadati</taxon>
        <taxon>Bacteroidota</taxon>
        <taxon>Cytophagia</taxon>
        <taxon>Cytophagales</taxon>
        <taxon>Cyclobacteriaceae</taxon>
        <taxon>Echinicola</taxon>
    </lineage>
</organism>
<evidence type="ECO:0000256" key="2">
    <source>
        <dbReference type="PROSITE-ProRule" id="PRU00504"/>
    </source>
</evidence>
<dbReference type="CDD" id="cd14953">
    <property type="entry name" value="NHL_like_1"/>
    <property type="match status" value="1"/>
</dbReference>
<feature type="domain" description="IPT/TIG" evidence="4">
    <location>
        <begin position="34"/>
        <end position="107"/>
    </location>
</feature>
<dbReference type="InterPro" id="IPR013783">
    <property type="entry name" value="Ig-like_fold"/>
</dbReference>
<reference evidence="5 6" key="1">
    <citation type="submission" date="2020-09" db="EMBL/GenBank/DDBJ databases">
        <title>Echinicola sp. CAU 1574 isolated from sand of Sido Beach.</title>
        <authorList>
            <person name="Kim W."/>
        </authorList>
    </citation>
    <scope>NUCLEOTIDE SEQUENCE [LARGE SCALE GENOMIC DNA]</scope>
    <source>
        <strain evidence="5 6">CAU 1574</strain>
    </source>
</reference>
<feature type="chain" id="PRO_5047210024" evidence="3">
    <location>
        <begin position="19"/>
        <end position="439"/>
    </location>
</feature>
<proteinExistence type="predicted"/>
<dbReference type="Gene3D" id="2.60.40.10">
    <property type="entry name" value="Immunoglobulins"/>
    <property type="match status" value="1"/>
</dbReference>
<name>A0ABR9ANF5_9BACT</name>
<keyword evidence="1" id="KW-0677">Repeat</keyword>
<dbReference type="PROSITE" id="PS51125">
    <property type="entry name" value="NHL"/>
    <property type="match status" value="2"/>
</dbReference>
<feature type="repeat" description="NHL" evidence="2">
    <location>
        <begin position="244"/>
        <end position="280"/>
    </location>
</feature>
<dbReference type="Pfam" id="PF01436">
    <property type="entry name" value="NHL"/>
    <property type="match status" value="4"/>
</dbReference>
<evidence type="ECO:0000259" key="4">
    <source>
        <dbReference type="Pfam" id="PF01833"/>
    </source>
</evidence>
<dbReference type="InterPro" id="IPR014756">
    <property type="entry name" value="Ig_E-set"/>
</dbReference>
<evidence type="ECO:0000313" key="5">
    <source>
        <dbReference type="EMBL" id="MBD8489154.1"/>
    </source>
</evidence>
<dbReference type="PANTHER" id="PTHR13833:SF71">
    <property type="entry name" value="NHL DOMAIN-CONTAINING PROTEIN"/>
    <property type="match status" value="1"/>
</dbReference>
<feature type="repeat" description="NHL" evidence="2">
    <location>
        <begin position="196"/>
        <end position="226"/>
    </location>
</feature>